<dbReference type="AlphaFoldDB" id="S3BYS1"/>
<dbReference type="HOGENOM" id="CLU_024939_0_0_1"/>
<proteinExistence type="inferred from homology"/>
<feature type="transmembrane region" description="Helical" evidence="7">
    <location>
        <begin position="609"/>
        <end position="632"/>
    </location>
</feature>
<keyword evidence="3 7" id="KW-0812">Transmembrane</keyword>
<evidence type="ECO:0000313" key="8">
    <source>
        <dbReference type="EMBL" id="EPE06414.1"/>
    </source>
</evidence>
<feature type="transmembrane region" description="Helical" evidence="7">
    <location>
        <begin position="684"/>
        <end position="705"/>
    </location>
</feature>
<dbReference type="PANTHER" id="PTHR23502:SF68">
    <property type="entry name" value="MULTIDRUG TRANSPORTER, PUTATIVE (AFU_ORTHOLOGUE AFUA_3G01120)-RELATED"/>
    <property type="match status" value="1"/>
</dbReference>
<feature type="transmembrane region" description="Helical" evidence="7">
    <location>
        <begin position="346"/>
        <end position="367"/>
    </location>
</feature>
<organism evidence="8 9">
    <name type="scientific">Ophiostoma piceae (strain UAMH 11346)</name>
    <name type="common">Sap stain fungus</name>
    <dbReference type="NCBI Taxonomy" id="1262450"/>
    <lineage>
        <taxon>Eukaryota</taxon>
        <taxon>Fungi</taxon>
        <taxon>Dikarya</taxon>
        <taxon>Ascomycota</taxon>
        <taxon>Pezizomycotina</taxon>
        <taxon>Sordariomycetes</taxon>
        <taxon>Sordariomycetidae</taxon>
        <taxon>Ophiostomatales</taxon>
        <taxon>Ophiostomataceae</taxon>
        <taxon>Ophiostoma</taxon>
    </lineage>
</organism>
<evidence type="ECO:0000256" key="4">
    <source>
        <dbReference type="ARBA" id="ARBA00022989"/>
    </source>
</evidence>
<gene>
    <name evidence="8" type="ORF">F503_02542</name>
</gene>
<name>S3BYS1_OPHP1</name>
<evidence type="ECO:0000256" key="7">
    <source>
        <dbReference type="SAM" id="Phobius"/>
    </source>
</evidence>
<evidence type="ECO:0000256" key="6">
    <source>
        <dbReference type="SAM" id="MobiDB-lite"/>
    </source>
</evidence>
<evidence type="ECO:0000256" key="5">
    <source>
        <dbReference type="ARBA" id="ARBA00023136"/>
    </source>
</evidence>
<feature type="region of interest" description="Disordered" evidence="6">
    <location>
        <begin position="26"/>
        <end position="111"/>
    </location>
</feature>
<feature type="transmembrane region" description="Helical" evidence="7">
    <location>
        <begin position="222"/>
        <end position="241"/>
    </location>
</feature>
<dbReference type="Pfam" id="PF07690">
    <property type="entry name" value="MFS_1"/>
    <property type="match status" value="1"/>
</dbReference>
<dbReference type="InterPro" id="IPR011701">
    <property type="entry name" value="MFS"/>
</dbReference>
<dbReference type="Proteomes" id="UP000016923">
    <property type="component" value="Unassembled WGS sequence"/>
</dbReference>
<feature type="transmembrane region" description="Helical" evidence="7">
    <location>
        <begin position="513"/>
        <end position="535"/>
    </location>
</feature>
<accession>S3BYS1</accession>
<evidence type="ECO:0000256" key="1">
    <source>
        <dbReference type="ARBA" id="ARBA00004141"/>
    </source>
</evidence>
<keyword evidence="5 7" id="KW-0472">Membrane</keyword>
<feature type="compositionally biased region" description="Low complexity" evidence="6">
    <location>
        <begin position="38"/>
        <end position="62"/>
    </location>
</feature>
<feature type="transmembrane region" description="Helical" evidence="7">
    <location>
        <begin position="288"/>
        <end position="309"/>
    </location>
</feature>
<feature type="transmembrane region" description="Helical" evidence="7">
    <location>
        <begin position="555"/>
        <end position="576"/>
    </location>
</feature>
<keyword evidence="9" id="KW-1185">Reference proteome</keyword>
<keyword evidence="4 7" id="KW-1133">Transmembrane helix</keyword>
<comment type="similarity">
    <text evidence="2">Belongs to the major facilitator superfamily.</text>
</comment>
<evidence type="ECO:0000313" key="9">
    <source>
        <dbReference type="Proteomes" id="UP000016923"/>
    </source>
</evidence>
<feature type="compositionally biased region" description="Polar residues" evidence="6">
    <location>
        <begin position="90"/>
        <end position="103"/>
    </location>
</feature>
<feature type="transmembrane region" description="Helical" evidence="7">
    <location>
        <begin position="253"/>
        <end position="276"/>
    </location>
</feature>
<protein>
    <submittedName>
        <fullName evidence="8">Major facilitator superfamily transporter</fullName>
    </submittedName>
</protein>
<dbReference type="InterPro" id="IPR036259">
    <property type="entry name" value="MFS_trans_sf"/>
</dbReference>
<dbReference type="STRING" id="1262450.S3BYS1"/>
<evidence type="ECO:0000256" key="2">
    <source>
        <dbReference type="ARBA" id="ARBA00008335"/>
    </source>
</evidence>
<dbReference type="Gene3D" id="1.20.1250.20">
    <property type="entry name" value="MFS general substrate transporter like domains"/>
    <property type="match status" value="1"/>
</dbReference>
<feature type="transmembrane region" description="Helical" evidence="7">
    <location>
        <begin position="653"/>
        <end position="672"/>
    </location>
</feature>
<sequence>MDSQSMSDSPKLGEAEFAQYVERGAGELVEIKSKDTPKSTPSSPSSAASASSPTSTSPQSPRSPKKDDTPGAIDASAPRTPPRTTPTSPVSKITSPTAATSLSAFPPKPRAALFTTMPPTAKVAQPKQSNNSAEETAAAVEATTATTTVGMPATFTAPILKPVAVAIRPMTASTKRLSFSSLSSTRRPIKYGKGKYAGVELVPQPSDDSEDPLNWSVPKKEANYWTLLLLVSLISVMKTAFISGNSQLATGYAVSYTAATALTGVPLMASALVGFVSLVASRIYGKRSVYLVSVLFLLVGTVWNTSVAHSFAQCMAARVFQGIGWGAFDVLVLSSIDDTYFEHERYVRHALYDVVVVASTWGGPLIGGVVSSHGQGFELQFVILTSFLAVGVLALVLAAPETSYDRSFYSINTPATAWSTKDLPLRPRAHTWSPEGARNYLWSKNLRPVAYKANVSRATLASLLWQAPRAMAAPTTVLLALVSLLPFCALWGMASSLSLLFSPLPFDLSSESVGILLLAPFLLATAVVAAAAYFWPAWRRRSAAAAASTSTSCSVSALAAGTLLSFIGLLVFGLYVSSCATLSASAAAAQHGSSFAIAATGTTTLKFPAVSFVLGLLAAGAYVLDATVRPMVRRSTQFTSSNLTIAQRNTNDMCAAVSLWRTLVVGAFVMALPNAVWLSDLLKATSIGIVVAQVVVAVAIAFVWWRCDETVRRLDGQIMRCVDLGILKRTGSFFDVDD</sequence>
<dbReference type="SUPFAM" id="SSF103473">
    <property type="entry name" value="MFS general substrate transporter"/>
    <property type="match status" value="1"/>
</dbReference>
<dbReference type="OMA" id="VFQGLGW"/>
<dbReference type="PANTHER" id="PTHR23502">
    <property type="entry name" value="MAJOR FACILITATOR SUPERFAMILY"/>
    <property type="match status" value="1"/>
</dbReference>
<dbReference type="VEuPathDB" id="FungiDB:F503_02542"/>
<comment type="subcellular location">
    <subcellularLocation>
        <location evidence="1">Membrane</location>
        <topology evidence="1">Multi-pass membrane protein</topology>
    </subcellularLocation>
</comment>
<dbReference type="EMBL" id="KE148153">
    <property type="protein sequence ID" value="EPE06414.1"/>
    <property type="molecule type" value="Genomic_DNA"/>
</dbReference>
<feature type="transmembrane region" description="Helical" evidence="7">
    <location>
        <begin position="315"/>
        <end position="334"/>
    </location>
</feature>
<reference evidence="8 9" key="1">
    <citation type="journal article" date="2013" name="BMC Genomics">
        <title>The genome and transcriptome of the pine saprophyte Ophiostoma piceae, and a comparison with the bark beetle-associated pine pathogen Grosmannia clavigera.</title>
        <authorList>
            <person name="Haridas S."/>
            <person name="Wang Y."/>
            <person name="Lim L."/>
            <person name="Massoumi Alamouti S."/>
            <person name="Jackman S."/>
            <person name="Docking R."/>
            <person name="Robertson G."/>
            <person name="Birol I."/>
            <person name="Bohlmann J."/>
            <person name="Breuil C."/>
        </authorList>
    </citation>
    <scope>NUCLEOTIDE SEQUENCE [LARGE SCALE GENOMIC DNA]</scope>
    <source>
        <strain evidence="8 9">UAMH 11346</strain>
    </source>
</reference>
<evidence type="ECO:0000256" key="3">
    <source>
        <dbReference type="ARBA" id="ARBA00022692"/>
    </source>
</evidence>
<feature type="transmembrane region" description="Helical" evidence="7">
    <location>
        <begin position="379"/>
        <end position="399"/>
    </location>
</feature>
<feature type="transmembrane region" description="Helical" evidence="7">
    <location>
        <begin position="477"/>
        <end position="501"/>
    </location>
</feature>
<dbReference type="GO" id="GO:0022857">
    <property type="term" value="F:transmembrane transporter activity"/>
    <property type="evidence" value="ECO:0007669"/>
    <property type="project" value="InterPro"/>
</dbReference>
<dbReference type="OrthoDB" id="5215911at2759"/>
<dbReference type="eggNOG" id="KOG0255">
    <property type="taxonomic scope" value="Eukaryota"/>
</dbReference>
<dbReference type="GO" id="GO:0016020">
    <property type="term" value="C:membrane"/>
    <property type="evidence" value="ECO:0007669"/>
    <property type="project" value="UniProtKB-SubCell"/>
</dbReference>